<dbReference type="GO" id="GO:0008168">
    <property type="term" value="F:methyltransferase activity"/>
    <property type="evidence" value="ECO:0007669"/>
    <property type="project" value="UniProtKB-KW"/>
</dbReference>
<evidence type="ECO:0000259" key="2">
    <source>
        <dbReference type="Pfam" id="PF08241"/>
    </source>
</evidence>
<keyword evidence="3" id="KW-0489">Methyltransferase</keyword>
<evidence type="ECO:0000313" key="4">
    <source>
        <dbReference type="Proteomes" id="UP001273505"/>
    </source>
</evidence>
<dbReference type="Pfam" id="PF08241">
    <property type="entry name" value="Methyltransf_11"/>
    <property type="match status" value="1"/>
</dbReference>
<dbReference type="InterPro" id="IPR013216">
    <property type="entry name" value="Methyltransf_11"/>
</dbReference>
<dbReference type="GO" id="GO:0032259">
    <property type="term" value="P:methylation"/>
    <property type="evidence" value="ECO:0007669"/>
    <property type="project" value="UniProtKB-KW"/>
</dbReference>
<dbReference type="Proteomes" id="UP001273505">
    <property type="component" value="Unassembled WGS sequence"/>
</dbReference>
<feature type="domain" description="Methyltransferase type 11" evidence="2">
    <location>
        <begin position="326"/>
        <end position="409"/>
    </location>
</feature>
<comment type="caution">
    <text evidence="3">The sequence shown here is derived from an EMBL/GenBank/DDBJ whole genome shotgun (WGS) entry which is preliminary data.</text>
</comment>
<protein>
    <submittedName>
        <fullName evidence="3">Class I SAM-dependent methyltransferase</fullName>
        <ecNumber evidence="3">2.1.1.-</ecNumber>
    </submittedName>
</protein>
<dbReference type="PANTHER" id="PTHR34203:SF15">
    <property type="entry name" value="SLL1173 PROTEIN"/>
    <property type="match status" value="1"/>
</dbReference>
<evidence type="ECO:0000259" key="1">
    <source>
        <dbReference type="Pfam" id="PF05050"/>
    </source>
</evidence>
<dbReference type="RefSeq" id="WP_302723525.1">
    <property type="nucleotide sequence ID" value="NZ_JAULRU010000617.1"/>
</dbReference>
<dbReference type="InterPro" id="IPR029063">
    <property type="entry name" value="SAM-dependent_MTases_sf"/>
</dbReference>
<name>A0ABU4RWK2_9GAMM</name>
<organism evidence="3 4">
    <name type="scientific">Gilvimarinus gilvus</name>
    <dbReference type="NCBI Taxonomy" id="3058038"/>
    <lineage>
        <taxon>Bacteria</taxon>
        <taxon>Pseudomonadati</taxon>
        <taxon>Pseudomonadota</taxon>
        <taxon>Gammaproteobacteria</taxon>
        <taxon>Cellvibrionales</taxon>
        <taxon>Cellvibrionaceae</taxon>
        <taxon>Gilvimarinus</taxon>
    </lineage>
</organism>
<dbReference type="Pfam" id="PF05050">
    <property type="entry name" value="Methyltransf_21"/>
    <property type="match status" value="1"/>
</dbReference>
<dbReference type="InterPro" id="IPR052514">
    <property type="entry name" value="SAM-dependent_MTase"/>
</dbReference>
<gene>
    <name evidence="3" type="ORF">SCD92_06660</name>
</gene>
<evidence type="ECO:0000313" key="3">
    <source>
        <dbReference type="EMBL" id="MDX6849034.1"/>
    </source>
</evidence>
<keyword evidence="4" id="KW-1185">Reference proteome</keyword>
<accession>A0ABU4RWK2</accession>
<dbReference type="PANTHER" id="PTHR34203">
    <property type="entry name" value="METHYLTRANSFERASE, FKBM FAMILY PROTEIN"/>
    <property type="match status" value="1"/>
</dbReference>
<dbReference type="EMBL" id="JAXAFO010000008">
    <property type="protein sequence ID" value="MDX6849034.1"/>
    <property type="molecule type" value="Genomic_DNA"/>
</dbReference>
<feature type="domain" description="Methyltransferase FkbM" evidence="1">
    <location>
        <begin position="519"/>
        <end position="676"/>
    </location>
</feature>
<sequence length="736" mass="82649">MNKVVYSCVLAEKPKFAVQVLIWAWSLIDRANVSADQIVVHALDGSNQVAIRSLRALGVTVVGFAPFHDKHPYCNKLRQLESRILQDADVCVLCDTDIVFTQPFERHIRPDVIRAKVVDLPNPPMPVWEQIIEKSGLRSPERTITSFGEHPTPTINFNGGLYIIPAVYFRVLSDAWPRWARWLMDHPELLSDQYRKHIDQVSFGLACLEKALPVESLELTENYPTHTSVHPKPDIAPSVIHYHSHVNPSHFLLPVGLPNVDAQIERINDVIRKRRRTEFNNQVFWDFRYAEFPALGSGVGSREKSLQLKKTCLSQLNSDLQPLSVLDIGCGDLEVAKSVDFANYTGLDLSEQALHVAKRKRPEWFFIEGNPLDIELETSELVLCFDVLIHQPTFIAYIALIGRLLSLTGRNLVLSGYNQKPWHSSEITFYYEPISTTIQRLAPTAEIEIVAGYRDTTVVNVSINDPTPYCQRLFDTRFGAIWSKPDDLISKQFLEYEGHTRNELAMLLSMLDPGDCVVDVGAHIGSFSVPIAKTVGKAGRVICVEPEPLNQARLSQNLIINQCNRQAELFGGAIGPQSKDHYASDEGNTEARFLRPGSKNSSVEAVTLDSLCSGASPSLIKIDVEGMELAVLKTGENTIELHRPLLYLEVSADQLRRAGDSAISMDDWLKERNYRLFRNTGPRNSKNDDFVIEEIDSLLLNESLFDCLAVPDERVEGLVSKGKLPQDALYDSRSDD</sequence>
<proteinExistence type="predicted"/>
<keyword evidence="3" id="KW-0808">Transferase</keyword>
<reference evidence="3 4" key="1">
    <citation type="submission" date="2023-11" db="EMBL/GenBank/DDBJ databases">
        <title>Gilvimarinus fulvus sp. nov., isolated from the surface of Kelp.</title>
        <authorList>
            <person name="Sun Y.Y."/>
            <person name="Gong Y."/>
            <person name="Du Z.J."/>
        </authorList>
    </citation>
    <scope>NUCLEOTIDE SEQUENCE [LARGE SCALE GENOMIC DNA]</scope>
    <source>
        <strain evidence="3 4">SDUM040013</strain>
    </source>
</reference>
<dbReference type="Gene3D" id="3.40.50.150">
    <property type="entry name" value="Vaccinia Virus protein VP39"/>
    <property type="match status" value="2"/>
</dbReference>
<dbReference type="InterPro" id="IPR006342">
    <property type="entry name" value="FkbM_mtfrase"/>
</dbReference>
<dbReference type="NCBIfam" id="TIGR01444">
    <property type="entry name" value="fkbM_fam"/>
    <property type="match status" value="1"/>
</dbReference>
<dbReference type="CDD" id="cd02440">
    <property type="entry name" value="AdoMet_MTases"/>
    <property type="match status" value="1"/>
</dbReference>
<dbReference type="EC" id="2.1.1.-" evidence="3"/>
<dbReference type="SUPFAM" id="SSF53335">
    <property type="entry name" value="S-adenosyl-L-methionine-dependent methyltransferases"/>
    <property type="match status" value="2"/>
</dbReference>